<keyword evidence="2" id="KW-1185">Reference proteome</keyword>
<comment type="caution">
    <text evidence="1">The sequence shown here is derived from an EMBL/GenBank/DDBJ whole genome shotgun (WGS) entry which is preliminary data.</text>
</comment>
<dbReference type="Pfam" id="PF11533">
    <property type="entry name" value="AtzH-like"/>
    <property type="match status" value="1"/>
</dbReference>
<protein>
    <submittedName>
        <fullName evidence="1">Uncharacterized protein DUF3225</fullName>
    </submittedName>
</protein>
<dbReference type="Proteomes" id="UP000248856">
    <property type="component" value="Unassembled WGS sequence"/>
</dbReference>
<dbReference type="InterPro" id="IPR024507">
    <property type="entry name" value="AtzH-like"/>
</dbReference>
<dbReference type="SUPFAM" id="SSF54427">
    <property type="entry name" value="NTF2-like"/>
    <property type="match status" value="1"/>
</dbReference>
<dbReference type="EMBL" id="QLTA01000011">
    <property type="protein sequence ID" value="RAR84346.1"/>
    <property type="molecule type" value="Genomic_DNA"/>
</dbReference>
<dbReference type="RefSeq" id="WP_111876733.1">
    <property type="nucleotide sequence ID" value="NZ_CBCSGC010000077.1"/>
</dbReference>
<gene>
    <name evidence="1" type="ORF">AX018_101164</name>
</gene>
<accession>A0A328ZPS8</accession>
<dbReference type="InterPro" id="IPR032710">
    <property type="entry name" value="NTF2-like_dom_sf"/>
</dbReference>
<evidence type="ECO:0000313" key="1">
    <source>
        <dbReference type="EMBL" id="RAR84346.1"/>
    </source>
</evidence>
<dbReference type="AlphaFoldDB" id="A0A328ZPS8"/>
<sequence length="136" mass="15256">MHPPDGINRPEVVAEITALLHGYEAALMANDLERLGAFFWDSPLVTRYGIADRQWGAQALRHYRAATPAPGFTRSLHHPRISTFGDDTAVAQVEFVRSDTALRGFQTQIWRRFPAGWKIVAAHVSMIPWSEEETGT</sequence>
<reference evidence="1 2" key="1">
    <citation type="submission" date="2018-06" db="EMBL/GenBank/DDBJ databases">
        <title>Genomic Encyclopedia of Archaeal and Bacterial Type Strains, Phase II (KMG-II): from individual species to whole genera.</title>
        <authorList>
            <person name="Goeker M."/>
        </authorList>
    </citation>
    <scope>NUCLEOTIDE SEQUENCE [LARGE SCALE GENOMIC DNA]</scope>
    <source>
        <strain evidence="1 2">CFPB 3232</strain>
    </source>
</reference>
<evidence type="ECO:0000313" key="2">
    <source>
        <dbReference type="Proteomes" id="UP000248856"/>
    </source>
</evidence>
<organism evidence="1 2">
    <name type="scientific">Paracidovorax anthurii</name>
    <dbReference type="NCBI Taxonomy" id="78229"/>
    <lineage>
        <taxon>Bacteria</taxon>
        <taxon>Pseudomonadati</taxon>
        <taxon>Pseudomonadota</taxon>
        <taxon>Betaproteobacteria</taxon>
        <taxon>Burkholderiales</taxon>
        <taxon>Comamonadaceae</taxon>
        <taxon>Paracidovorax</taxon>
    </lineage>
</organism>
<proteinExistence type="predicted"/>
<name>A0A328ZPS8_9BURK</name>
<dbReference type="Gene3D" id="3.10.450.50">
    <property type="match status" value="1"/>
</dbReference>